<name>A0A914HHH2_GLORO</name>
<reference evidence="2" key="1">
    <citation type="submission" date="2022-11" db="UniProtKB">
        <authorList>
            <consortium name="WormBaseParasite"/>
        </authorList>
    </citation>
    <scope>IDENTIFICATION</scope>
</reference>
<organism evidence="1 2">
    <name type="scientific">Globodera rostochiensis</name>
    <name type="common">Golden nematode worm</name>
    <name type="synonym">Heterodera rostochiensis</name>
    <dbReference type="NCBI Taxonomy" id="31243"/>
    <lineage>
        <taxon>Eukaryota</taxon>
        <taxon>Metazoa</taxon>
        <taxon>Ecdysozoa</taxon>
        <taxon>Nematoda</taxon>
        <taxon>Chromadorea</taxon>
        <taxon>Rhabditida</taxon>
        <taxon>Tylenchina</taxon>
        <taxon>Tylenchomorpha</taxon>
        <taxon>Tylenchoidea</taxon>
        <taxon>Heteroderidae</taxon>
        <taxon>Heteroderinae</taxon>
        <taxon>Globodera</taxon>
    </lineage>
</organism>
<dbReference type="Proteomes" id="UP000887572">
    <property type="component" value="Unplaced"/>
</dbReference>
<protein>
    <submittedName>
        <fullName evidence="2">Uncharacterized protein</fullName>
    </submittedName>
</protein>
<sequence length="183" mass="21293">MSDNPKKVEKRLKEVYIDRNVIKFLQSIRPLFASKGTNVPISAVINQTRSWQIIWPLINDNICCFVLFLSTFKCLRRFSPTFLRDCAKLQLVKFYEPFPVFSTDNNAMAKWLHTPRGDGLPMLFECNYCSERMEGLKMVGFWVSGHLAHWTFGTLVKKRTFRTLGGKKTFRTLDISHIGHFAH</sequence>
<dbReference type="AlphaFoldDB" id="A0A914HHH2"/>
<evidence type="ECO:0000313" key="1">
    <source>
        <dbReference type="Proteomes" id="UP000887572"/>
    </source>
</evidence>
<proteinExistence type="predicted"/>
<keyword evidence="1" id="KW-1185">Reference proteome</keyword>
<accession>A0A914HHH2</accession>
<evidence type="ECO:0000313" key="2">
    <source>
        <dbReference type="WBParaSite" id="Gr19_v10_g16994.t1"/>
    </source>
</evidence>
<dbReference type="WBParaSite" id="Gr19_v10_g16994.t1">
    <property type="protein sequence ID" value="Gr19_v10_g16994.t1"/>
    <property type="gene ID" value="Gr19_v10_g16994"/>
</dbReference>